<evidence type="ECO:0000256" key="1">
    <source>
        <dbReference type="SAM" id="Phobius"/>
    </source>
</evidence>
<protein>
    <recommendedName>
        <fullName evidence="4">Membrane protein YesL</fullName>
    </recommendedName>
</protein>
<evidence type="ECO:0000313" key="3">
    <source>
        <dbReference type="Proteomes" id="UP001501570"/>
    </source>
</evidence>
<dbReference type="RefSeq" id="WP_345629791.1">
    <property type="nucleotide sequence ID" value="NZ_BAABJQ010000007.1"/>
</dbReference>
<feature type="transmembrane region" description="Helical" evidence="1">
    <location>
        <begin position="108"/>
        <end position="133"/>
    </location>
</feature>
<organism evidence="2 3">
    <name type="scientific">Rugosimonospora acidiphila</name>
    <dbReference type="NCBI Taxonomy" id="556531"/>
    <lineage>
        <taxon>Bacteria</taxon>
        <taxon>Bacillati</taxon>
        <taxon>Actinomycetota</taxon>
        <taxon>Actinomycetes</taxon>
        <taxon>Micromonosporales</taxon>
        <taxon>Micromonosporaceae</taxon>
        <taxon>Rugosimonospora</taxon>
    </lineage>
</organism>
<proteinExistence type="predicted"/>
<keyword evidence="3" id="KW-1185">Reference proteome</keyword>
<comment type="caution">
    <text evidence="2">The sequence shown here is derived from an EMBL/GenBank/DDBJ whole genome shotgun (WGS) entry which is preliminary data.</text>
</comment>
<sequence length="205" mass="22072">MSASGVEIGGRFARLYRLLDWPLRLLGLNLLWMVGVLAGGVLAGVSPASVALFAVLREYLLGRPVRPWRDFWGHWRAEFVRAQLRLGVPLLTLWVAAFYLAMARGTPVAVPVAVLGALYLAALAYLPGVLVHFDLSAAKSWRLAAVAAWRSPLWTVGLGLTVAALLVVMVLVAPIAIPFFLPSVPAVLAMLVSLRVFTALAGPVR</sequence>
<feature type="transmembrane region" description="Helical" evidence="1">
    <location>
        <begin position="183"/>
        <end position="204"/>
    </location>
</feature>
<feature type="transmembrane region" description="Helical" evidence="1">
    <location>
        <begin position="84"/>
        <end position="102"/>
    </location>
</feature>
<gene>
    <name evidence="2" type="ORF">GCM10023322_28820</name>
</gene>
<accession>A0ABP9RR74</accession>
<name>A0ABP9RR74_9ACTN</name>
<reference evidence="3" key="1">
    <citation type="journal article" date="2019" name="Int. J. Syst. Evol. Microbiol.">
        <title>The Global Catalogue of Microorganisms (GCM) 10K type strain sequencing project: providing services to taxonomists for standard genome sequencing and annotation.</title>
        <authorList>
            <consortium name="The Broad Institute Genomics Platform"/>
            <consortium name="The Broad Institute Genome Sequencing Center for Infectious Disease"/>
            <person name="Wu L."/>
            <person name="Ma J."/>
        </authorList>
    </citation>
    <scope>NUCLEOTIDE SEQUENCE [LARGE SCALE GENOMIC DNA]</scope>
    <source>
        <strain evidence="3">JCM 18304</strain>
    </source>
</reference>
<evidence type="ECO:0000313" key="2">
    <source>
        <dbReference type="EMBL" id="GAA5185285.1"/>
    </source>
</evidence>
<dbReference type="EMBL" id="BAABJQ010000007">
    <property type="protein sequence ID" value="GAA5185285.1"/>
    <property type="molecule type" value="Genomic_DNA"/>
</dbReference>
<dbReference type="InterPro" id="IPR006938">
    <property type="entry name" value="DUF624"/>
</dbReference>
<keyword evidence="1" id="KW-0472">Membrane</keyword>
<feature type="transmembrane region" description="Helical" evidence="1">
    <location>
        <begin position="153"/>
        <end position="177"/>
    </location>
</feature>
<keyword evidence="1" id="KW-0812">Transmembrane</keyword>
<dbReference type="Proteomes" id="UP001501570">
    <property type="component" value="Unassembled WGS sequence"/>
</dbReference>
<evidence type="ECO:0008006" key="4">
    <source>
        <dbReference type="Google" id="ProtNLM"/>
    </source>
</evidence>
<dbReference type="Pfam" id="PF04854">
    <property type="entry name" value="DUF624"/>
    <property type="match status" value="1"/>
</dbReference>
<feature type="transmembrane region" description="Helical" evidence="1">
    <location>
        <begin position="30"/>
        <end position="56"/>
    </location>
</feature>
<keyword evidence="1" id="KW-1133">Transmembrane helix</keyword>